<proteinExistence type="predicted"/>
<feature type="transmembrane region" description="Helical" evidence="1">
    <location>
        <begin position="390"/>
        <end position="413"/>
    </location>
</feature>
<keyword evidence="3" id="KW-1185">Reference proteome</keyword>
<evidence type="ECO:0000256" key="1">
    <source>
        <dbReference type="SAM" id="Phobius"/>
    </source>
</evidence>
<accession>A0A444VPV3</accession>
<evidence type="ECO:0000313" key="2">
    <source>
        <dbReference type="EMBL" id="RYC52722.1"/>
    </source>
</evidence>
<comment type="caution">
    <text evidence="2">The sequence shown here is derived from an EMBL/GenBank/DDBJ whole genome shotgun (WGS) entry which is preliminary data.</text>
</comment>
<dbReference type="Proteomes" id="UP000290261">
    <property type="component" value="Unassembled WGS sequence"/>
</dbReference>
<dbReference type="RefSeq" id="WP_129652456.1">
    <property type="nucleotide sequence ID" value="NZ_ML142907.1"/>
</dbReference>
<dbReference type="EMBL" id="JJMP01000001">
    <property type="protein sequence ID" value="RYC52722.1"/>
    <property type="molecule type" value="Genomic_DNA"/>
</dbReference>
<evidence type="ECO:0000313" key="3">
    <source>
        <dbReference type="Proteomes" id="UP000290261"/>
    </source>
</evidence>
<keyword evidence="1" id="KW-0472">Membrane</keyword>
<keyword evidence="1" id="KW-1133">Transmembrane helix</keyword>
<sequence>MKNQFILFNAADNMMANSINQYEFDKSLLLNILFQDKLILHEAYYFGSENLIRHLNNDKVSVTLFEAASKAGLIIPAYRDEKTSTLEDVYKNMEEIYSGNHSGFNPLLDKHTRNTLFSISEKLSLDNHTFYWPKTNEAGFSLGESYFALLKEQLSKKNFDEGILKDEERKNSIKDHWENTERWRHGFIEQAAENTRKNGNSGIQRHELMKLLQKDIGIPADLDININHILKIKDKAIQKNALVFTKWTTQLHHLNMANYFNASVNLPDYDLSTDFLGDVAYNSHTKTTNVISELKDENDKCLVKLPPIENLLSENPLNLIKIREDYGDAYIYALKKWQNEPNEENLEIVKVALNRYCEKICNWYSTKEPVNVEIQLKKKRQELGKEGLDFILSGASTIIPVAGIVVAAGKLGYAFYKFFKNSQDNTKETSIEINLI</sequence>
<organism evidence="2 3">
    <name type="scientific">Flagellimonas olearia</name>
    <dbReference type="NCBI Taxonomy" id="552546"/>
    <lineage>
        <taxon>Bacteria</taxon>
        <taxon>Pseudomonadati</taxon>
        <taxon>Bacteroidota</taxon>
        <taxon>Flavobacteriia</taxon>
        <taxon>Flavobacteriales</taxon>
        <taxon>Flavobacteriaceae</taxon>
        <taxon>Flagellimonas</taxon>
    </lineage>
</organism>
<keyword evidence="1" id="KW-0812">Transmembrane</keyword>
<protein>
    <submittedName>
        <fullName evidence="2">Uncharacterized protein</fullName>
    </submittedName>
</protein>
<name>A0A444VPV3_9FLAO</name>
<gene>
    <name evidence="2" type="ORF">DN53_00450</name>
</gene>
<reference evidence="2 3" key="1">
    <citation type="submission" date="2014-04" db="EMBL/GenBank/DDBJ databases">
        <title>Whole genome of Muricauda olearia.</title>
        <authorList>
            <person name="Zhang X.-H."/>
            <person name="Tang K."/>
        </authorList>
    </citation>
    <scope>NUCLEOTIDE SEQUENCE [LARGE SCALE GENOMIC DNA]</scope>
    <source>
        <strain evidence="2 3">Th120</strain>
    </source>
</reference>
<dbReference type="AlphaFoldDB" id="A0A444VPV3"/>